<dbReference type="EMBL" id="SPLM01000148">
    <property type="protein sequence ID" value="TMW55341.1"/>
    <property type="molecule type" value="Genomic_DNA"/>
</dbReference>
<proteinExistence type="predicted"/>
<dbReference type="OrthoDB" id="58190at2759"/>
<dbReference type="AlphaFoldDB" id="A0A8K1C2N0"/>
<evidence type="ECO:0000313" key="1">
    <source>
        <dbReference type="EMBL" id="TMW55341.1"/>
    </source>
</evidence>
<dbReference type="Proteomes" id="UP000794436">
    <property type="component" value="Unassembled WGS sequence"/>
</dbReference>
<sequence>MRIGSQRGIAGALRRRTLSGQRSQQSRLFSQTSGNKPSIYDGWTGISAFANRVKDRVALFERYHEHNVFPPTMNTLSQYLLFARLQLPTATEIDPVEFLGGAQHAVDLALHTMFSQEVANYAFGEISESPATATLQRIMSPMCFDMFFQGLKGMKGTMRTMEMKNLDIKSVHLASVSWDKLTVAEMKQQERDDMASTHELIRARLLVSSLTKDPTQEAVVDAANKHLDGLTDIDSIVIEESDHHTMVERMRLDVITESTETVSTSTEENGEQTITRDTAALWRFESVVTRPEDVDWRILTFMERAPGLRL</sequence>
<keyword evidence="2" id="KW-1185">Reference proteome</keyword>
<comment type="caution">
    <text evidence="1">The sequence shown here is derived from an EMBL/GenBank/DDBJ whole genome shotgun (WGS) entry which is preliminary data.</text>
</comment>
<name>A0A8K1C2N0_PYTOL</name>
<protein>
    <recommendedName>
        <fullName evidence="3">Tim44-like domain-containing protein</fullName>
    </recommendedName>
</protein>
<reference evidence="1" key="1">
    <citation type="submission" date="2019-03" db="EMBL/GenBank/DDBJ databases">
        <title>Long read genome sequence of the mycoparasitic Pythium oligandrum ATCC 38472 isolated from sugarbeet rhizosphere.</title>
        <authorList>
            <person name="Gaulin E."/>
        </authorList>
    </citation>
    <scope>NUCLEOTIDE SEQUENCE</scope>
    <source>
        <strain evidence="1">ATCC 38472_TT</strain>
    </source>
</reference>
<gene>
    <name evidence="1" type="ORF">Poli38472_013232</name>
</gene>
<evidence type="ECO:0000313" key="2">
    <source>
        <dbReference type="Proteomes" id="UP000794436"/>
    </source>
</evidence>
<organism evidence="1 2">
    <name type="scientific">Pythium oligandrum</name>
    <name type="common">Mycoparasitic fungus</name>
    <dbReference type="NCBI Taxonomy" id="41045"/>
    <lineage>
        <taxon>Eukaryota</taxon>
        <taxon>Sar</taxon>
        <taxon>Stramenopiles</taxon>
        <taxon>Oomycota</taxon>
        <taxon>Peronosporomycetes</taxon>
        <taxon>Pythiales</taxon>
        <taxon>Pythiaceae</taxon>
        <taxon>Pythium</taxon>
    </lineage>
</organism>
<accession>A0A8K1C2N0</accession>
<evidence type="ECO:0008006" key="3">
    <source>
        <dbReference type="Google" id="ProtNLM"/>
    </source>
</evidence>